<dbReference type="EMBL" id="FQYR01000003">
    <property type="protein sequence ID" value="SHJ42415.1"/>
    <property type="molecule type" value="Genomic_DNA"/>
</dbReference>
<accession>A0A1M6J6Y9</accession>
<dbReference type="STRING" id="1123071.SAMN02745181_2026"/>
<dbReference type="RefSeq" id="WP_143183592.1">
    <property type="nucleotide sequence ID" value="NZ_FQYR01000003.1"/>
</dbReference>
<protein>
    <submittedName>
        <fullName evidence="2">Uncharacterized protein</fullName>
    </submittedName>
</protein>
<dbReference type="Proteomes" id="UP000184510">
    <property type="component" value="Unassembled WGS sequence"/>
</dbReference>
<name>A0A1M6J6Y9_9BACT</name>
<dbReference type="AlphaFoldDB" id="A0A1M6J6Y9"/>
<feature type="transmembrane region" description="Helical" evidence="1">
    <location>
        <begin position="21"/>
        <end position="43"/>
    </location>
</feature>
<evidence type="ECO:0000313" key="2">
    <source>
        <dbReference type="EMBL" id="SHJ42415.1"/>
    </source>
</evidence>
<organism evidence="2 3">
    <name type="scientific">Rubritalea squalenifaciens DSM 18772</name>
    <dbReference type="NCBI Taxonomy" id="1123071"/>
    <lineage>
        <taxon>Bacteria</taxon>
        <taxon>Pseudomonadati</taxon>
        <taxon>Verrucomicrobiota</taxon>
        <taxon>Verrucomicrobiia</taxon>
        <taxon>Verrucomicrobiales</taxon>
        <taxon>Rubritaleaceae</taxon>
        <taxon>Rubritalea</taxon>
    </lineage>
</organism>
<evidence type="ECO:0000313" key="3">
    <source>
        <dbReference type="Proteomes" id="UP000184510"/>
    </source>
</evidence>
<gene>
    <name evidence="2" type="ORF">SAMN02745181_2026</name>
</gene>
<sequence>MPRTKREDETLVARILRAKPPLFWWFLANTLALCLAILSWVLFLNVFQTPDNPRNYKILEWLGRLEPIEAFTALNAPKGDALSPPTLYKKYYNLTENDRKLLNKLLLKNYISNLDDTTLNTYIQGQYRILQTRPLTEQDVISNGIAIQAQALVKPDDFHPETPYLVLIEFILPGTSNSATDPYTISKGDLLQINKNPFHGSVLHVERIDRPGDEPLISLTVVPLVYETPFTTPSGAKFKMTPPEHINLEARFPIFKAN</sequence>
<dbReference type="InParanoid" id="A0A1M6J6Y9"/>
<reference evidence="2 3" key="1">
    <citation type="submission" date="2016-11" db="EMBL/GenBank/DDBJ databases">
        <authorList>
            <person name="Jaros S."/>
            <person name="Januszkiewicz K."/>
            <person name="Wedrychowicz H."/>
        </authorList>
    </citation>
    <scope>NUCLEOTIDE SEQUENCE [LARGE SCALE GENOMIC DNA]</scope>
    <source>
        <strain evidence="2 3">DSM 18772</strain>
    </source>
</reference>
<dbReference type="OrthoDB" id="185376at2"/>
<keyword evidence="1" id="KW-1133">Transmembrane helix</keyword>
<evidence type="ECO:0000256" key="1">
    <source>
        <dbReference type="SAM" id="Phobius"/>
    </source>
</evidence>
<keyword evidence="3" id="KW-1185">Reference proteome</keyword>
<proteinExistence type="predicted"/>
<keyword evidence="1" id="KW-0812">Transmembrane</keyword>
<keyword evidence="1" id="KW-0472">Membrane</keyword>